<evidence type="ECO:0008006" key="3">
    <source>
        <dbReference type="Google" id="ProtNLM"/>
    </source>
</evidence>
<evidence type="ECO:0000313" key="1">
    <source>
        <dbReference type="EMBL" id="OAI00389.1"/>
    </source>
</evidence>
<reference evidence="1 2" key="1">
    <citation type="submission" date="2016-03" db="EMBL/GenBank/DDBJ databases">
        <authorList>
            <person name="Ploux O."/>
        </authorList>
    </citation>
    <scope>NUCLEOTIDE SEQUENCE [LARGE SCALE GENOMIC DNA]</scope>
    <source>
        <strain evidence="1 2">R-45371</strain>
    </source>
</reference>
<dbReference type="InterPro" id="IPR018741">
    <property type="entry name" value="DUF2288"/>
</dbReference>
<proteinExistence type="predicted"/>
<dbReference type="RefSeq" id="WP_064037880.1">
    <property type="nucleotide sequence ID" value="NZ_LUUH01000077.1"/>
</dbReference>
<dbReference type="Proteomes" id="UP000077763">
    <property type="component" value="Unassembled WGS sequence"/>
</dbReference>
<evidence type="ECO:0000313" key="2">
    <source>
        <dbReference type="Proteomes" id="UP000077763"/>
    </source>
</evidence>
<accession>A0A177M6I1</accession>
<dbReference type="EMBL" id="LUUH01000077">
    <property type="protein sequence ID" value="OAI00389.1"/>
    <property type="molecule type" value="Genomic_DNA"/>
</dbReference>
<dbReference type="Pfam" id="PF10052">
    <property type="entry name" value="DUF2288"/>
    <property type="match status" value="1"/>
</dbReference>
<dbReference type="AlphaFoldDB" id="A0A177M6I1"/>
<organism evidence="1 2">
    <name type="scientific">Methylomonas methanica</name>
    <dbReference type="NCBI Taxonomy" id="421"/>
    <lineage>
        <taxon>Bacteria</taxon>
        <taxon>Pseudomonadati</taxon>
        <taxon>Pseudomonadota</taxon>
        <taxon>Gammaproteobacteria</taxon>
        <taxon>Methylococcales</taxon>
        <taxon>Methylococcaceae</taxon>
        <taxon>Methylomonas</taxon>
    </lineage>
</organism>
<comment type="caution">
    <text evidence="1">The sequence shown here is derived from an EMBL/GenBank/DDBJ whole genome shotgun (WGS) entry which is preliminary data.</text>
</comment>
<name>A0A177M6I1_METMH</name>
<protein>
    <recommendedName>
        <fullName evidence="3">DUF2288 domain-containing protein</fullName>
    </recommendedName>
</protein>
<sequence length="108" mass="11902">MNDSLPDLEKAKVNLETSSIPWVELQRFFAAGLAISVAADLDLVEVAYQFSRDNKTQVAQWLDAGQIGHVSDRQAGEWIEANSSVWAVVVRPWVLVQASICAPTNNPH</sequence>
<gene>
    <name evidence="1" type="ORF">A1353_01450</name>
</gene>